<dbReference type="PANTHER" id="PTHR43280">
    <property type="entry name" value="ARAC-FAMILY TRANSCRIPTIONAL REGULATOR"/>
    <property type="match status" value="1"/>
</dbReference>
<keyword evidence="1" id="KW-0805">Transcription regulation</keyword>
<evidence type="ECO:0000256" key="2">
    <source>
        <dbReference type="ARBA" id="ARBA00023125"/>
    </source>
</evidence>
<evidence type="ECO:0000313" key="5">
    <source>
        <dbReference type="EMBL" id="TCC96705.1"/>
    </source>
</evidence>
<comment type="caution">
    <text evidence="5">The sequence shown here is derived from an EMBL/GenBank/DDBJ whole genome shotgun (WGS) entry which is preliminary data.</text>
</comment>
<accession>A0A4R0N9G3</accession>
<evidence type="ECO:0000256" key="1">
    <source>
        <dbReference type="ARBA" id="ARBA00023015"/>
    </source>
</evidence>
<dbReference type="InterPro" id="IPR009057">
    <property type="entry name" value="Homeodomain-like_sf"/>
</dbReference>
<reference evidence="5 6" key="1">
    <citation type="submission" date="2019-02" db="EMBL/GenBank/DDBJ databases">
        <title>Pedobacter sp. RP-3-8 sp. nov., isolated from Arctic soil.</title>
        <authorList>
            <person name="Dahal R.H."/>
        </authorList>
    </citation>
    <scope>NUCLEOTIDE SEQUENCE [LARGE SCALE GENOMIC DNA]</scope>
    <source>
        <strain evidence="5 6">RP-3-8</strain>
    </source>
</reference>
<dbReference type="EMBL" id="SJSM01000005">
    <property type="protein sequence ID" value="TCC96705.1"/>
    <property type="molecule type" value="Genomic_DNA"/>
</dbReference>
<keyword evidence="6" id="KW-1185">Reference proteome</keyword>
<dbReference type="RefSeq" id="WP_131609129.1">
    <property type="nucleotide sequence ID" value="NZ_SJSM01000005.1"/>
</dbReference>
<dbReference type="GO" id="GO:0043565">
    <property type="term" value="F:sequence-specific DNA binding"/>
    <property type="evidence" value="ECO:0007669"/>
    <property type="project" value="InterPro"/>
</dbReference>
<dbReference type="Gene3D" id="1.10.10.60">
    <property type="entry name" value="Homeodomain-like"/>
    <property type="match status" value="1"/>
</dbReference>
<dbReference type="PANTHER" id="PTHR43280:SF32">
    <property type="entry name" value="TRANSCRIPTIONAL REGULATORY PROTEIN"/>
    <property type="match status" value="1"/>
</dbReference>
<name>A0A4R0N9G3_9SPHI</name>
<evidence type="ECO:0000313" key="6">
    <source>
        <dbReference type="Proteomes" id="UP000291117"/>
    </source>
</evidence>
<organism evidence="5 6">
    <name type="scientific">Pedobacter hiemivivus</name>
    <dbReference type="NCBI Taxonomy" id="2530454"/>
    <lineage>
        <taxon>Bacteria</taxon>
        <taxon>Pseudomonadati</taxon>
        <taxon>Bacteroidota</taxon>
        <taxon>Sphingobacteriia</taxon>
        <taxon>Sphingobacteriales</taxon>
        <taxon>Sphingobacteriaceae</taxon>
        <taxon>Pedobacter</taxon>
    </lineage>
</organism>
<keyword evidence="2" id="KW-0238">DNA-binding</keyword>
<evidence type="ECO:0000259" key="4">
    <source>
        <dbReference type="PROSITE" id="PS01124"/>
    </source>
</evidence>
<evidence type="ECO:0000256" key="3">
    <source>
        <dbReference type="ARBA" id="ARBA00023163"/>
    </source>
</evidence>
<dbReference type="GO" id="GO:0003700">
    <property type="term" value="F:DNA-binding transcription factor activity"/>
    <property type="evidence" value="ECO:0007669"/>
    <property type="project" value="InterPro"/>
</dbReference>
<gene>
    <name evidence="5" type="ORF">EZ444_11370</name>
</gene>
<proteinExistence type="predicted"/>
<feature type="domain" description="HTH araC/xylS-type" evidence="4">
    <location>
        <begin position="1"/>
        <end position="66"/>
    </location>
</feature>
<dbReference type="PROSITE" id="PS01124">
    <property type="entry name" value="HTH_ARAC_FAMILY_2"/>
    <property type="match status" value="1"/>
</dbReference>
<keyword evidence="3" id="KW-0804">Transcription</keyword>
<dbReference type="OrthoDB" id="2585681at2"/>
<dbReference type="Pfam" id="PF12833">
    <property type="entry name" value="HTH_18"/>
    <property type="match status" value="1"/>
</dbReference>
<dbReference type="AlphaFoldDB" id="A0A4R0N9G3"/>
<protein>
    <submittedName>
        <fullName evidence="5">Helix-turn-helix domain-containing protein</fullName>
    </submittedName>
</protein>
<dbReference type="InterPro" id="IPR018060">
    <property type="entry name" value="HTH_AraC"/>
</dbReference>
<dbReference type="Proteomes" id="UP000291117">
    <property type="component" value="Unassembled WGS sequence"/>
</dbReference>
<sequence length="68" mass="8041">MCPRAANLPAVEVISEFIISETKHQLIYTDNAIYEIAFRLNFNDSPHFVKYFKRFTNYPPKTFRIKQG</sequence>
<dbReference type="SUPFAM" id="SSF46689">
    <property type="entry name" value="Homeodomain-like"/>
    <property type="match status" value="1"/>
</dbReference>